<dbReference type="SUPFAM" id="SSF56112">
    <property type="entry name" value="Protein kinase-like (PK-like)"/>
    <property type="match status" value="1"/>
</dbReference>
<comment type="caution">
    <text evidence="2">The sequence shown here is derived from an EMBL/GenBank/DDBJ whole genome shotgun (WGS) entry which is preliminary data.</text>
</comment>
<evidence type="ECO:0000259" key="1">
    <source>
        <dbReference type="Pfam" id="PF01636"/>
    </source>
</evidence>
<protein>
    <submittedName>
        <fullName evidence="2">Aminoglycoside phosphotransferase family protein</fullName>
        <ecNumber evidence="2">2.7.1.-</ecNumber>
    </submittedName>
</protein>
<dbReference type="PANTHER" id="PTHR21310">
    <property type="entry name" value="AMINOGLYCOSIDE PHOSPHOTRANSFERASE-RELATED-RELATED"/>
    <property type="match status" value="1"/>
</dbReference>
<dbReference type="EC" id="2.7.1.-" evidence="2"/>
<evidence type="ECO:0000313" key="2">
    <source>
        <dbReference type="EMBL" id="MFC7011759.1"/>
    </source>
</evidence>
<name>A0ABW2DV89_9ACTN</name>
<dbReference type="InterPro" id="IPR051678">
    <property type="entry name" value="AGP_Transferase"/>
</dbReference>
<feature type="domain" description="Aminoglycoside phosphotransferase" evidence="1">
    <location>
        <begin position="34"/>
        <end position="253"/>
    </location>
</feature>
<dbReference type="Gene3D" id="3.30.200.20">
    <property type="entry name" value="Phosphorylase Kinase, domain 1"/>
    <property type="match status" value="1"/>
</dbReference>
<keyword evidence="2" id="KW-0808">Transferase</keyword>
<accession>A0ABW2DV89</accession>
<organism evidence="2 3">
    <name type="scientific">Streptomyces viridiviolaceus</name>
    <dbReference type="NCBI Taxonomy" id="68282"/>
    <lineage>
        <taxon>Bacteria</taxon>
        <taxon>Bacillati</taxon>
        <taxon>Actinomycetota</taxon>
        <taxon>Actinomycetes</taxon>
        <taxon>Kitasatosporales</taxon>
        <taxon>Streptomycetaceae</taxon>
        <taxon>Streptomyces</taxon>
    </lineage>
</organism>
<dbReference type="Pfam" id="PF01636">
    <property type="entry name" value="APH"/>
    <property type="match status" value="1"/>
</dbReference>
<dbReference type="RefSeq" id="WP_189880263.1">
    <property type="nucleotide sequence ID" value="NZ_BMWA01000040.1"/>
</dbReference>
<sequence length="299" mass="32444">MSRSEPVVARACALLLKASARDVTTLVLTPKAGVYRVRLTDGRRVVVKLYAPARSYTAFTERDLMRAVSAAGHVATPTVLACGTVPPHGATVLIASDLGERTLGQAVRDKAVSEREAMHRCGRILAQIHQVPVAPSLVAHRSLARQCALLRRVGPSELLHRIRPALDRVEAACDMPAHLVLCHGDLHLENVLLPMRGPMAGTEHVIDFEETTYCVPEYDLAQTLVTCDVMTGPARNHLVAAHGGSVAAGLLDALIIFHTVRGWTYAALAEKRDRGLWAARLDHVLATFAPLLYPQRKGH</sequence>
<dbReference type="GO" id="GO:0016740">
    <property type="term" value="F:transferase activity"/>
    <property type="evidence" value="ECO:0007669"/>
    <property type="project" value="UniProtKB-KW"/>
</dbReference>
<gene>
    <name evidence="2" type="ORF">ACFQMH_08610</name>
</gene>
<dbReference type="Gene3D" id="3.90.1200.10">
    <property type="match status" value="1"/>
</dbReference>
<dbReference type="InterPro" id="IPR011009">
    <property type="entry name" value="Kinase-like_dom_sf"/>
</dbReference>
<dbReference type="Proteomes" id="UP001596409">
    <property type="component" value="Unassembled WGS sequence"/>
</dbReference>
<reference evidence="3" key="1">
    <citation type="journal article" date="2019" name="Int. J. Syst. Evol. Microbiol.">
        <title>The Global Catalogue of Microorganisms (GCM) 10K type strain sequencing project: providing services to taxonomists for standard genome sequencing and annotation.</title>
        <authorList>
            <consortium name="The Broad Institute Genomics Platform"/>
            <consortium name="The Broad Institute Genome Sequencing Center for Infectious Disease"/>
            <person name="Wu L."/>
            <person name="Ma J."/>
        </authorList>
    </citation>
    <scope>NUCLEOTIDE SEQUENCE [LARGE SCALE GENOMIC DNA]</scope>
    <source>
        <strain evidence="3">JCM 4855</strain>
    </source>
</reference>
<keyword evidence="3" id="KW-1185">Reference proteome</keyword>
<dbReference type="InterPro" id="IPR002575">
    <property type="entry name" value="Aminoglycoside_PTrfase"/>
</dbReference>
<proteinExistence type="predicted"/>
<evidence type="ECO:0000313" key="3">
    <source>
        <dbReference type="Proteomes" id="UP001596409"/>
    </source>
</evidence>
<dbReference type="EMBL" id="JBHSYM010000021">
    <property type="protein sequence ID" value="MFC7011759.1"/>
    <property type="molecule type" value="Genomic_DNA"/>
</dbReference>